<dbReference type="GO" id="GO:0004252">
    <property type="term" value="F:serine-type endopeptidase activity"/>
    <property type="evidence" value="ECO:0007669"/>
    <property type="project" value="InterPro"/>
</dbReference>
<dbReference type="PRINTS" id="PR00127">
    <property type="entry name" value="CLPPROTEASEP"/>
</dbReference>
<evidence type="ECO:0000313" key="6">
    <source>
        <dbReference type="EMBL" id="KAE9615978.1"/>
    </source>
</evidence>
<dbReference type="Gene3D" id="3.90.226.10">
    <property type="entry name" value="2-enoyl-CoA Hydratase, Chain A, domain 1"/>
    <property type="match status" value="1"/>
</dbReference>
<reference evidence="7" key="1">
    <citation type="journal article" date="2020" name="Nat. Commun.">
        <title>Genome sequence of the cluster root forming white lupin.</title>
        <authorList>
            <person name="Hufnagel B."/>
            <person name="Marques A."/>
            <person name="Soriano A."/>
            <person name="Marques L."/>
            <person name="Divol F."/>
            <person name="Doumas P."/>
            <person name="Sallet E."/>
            <person name="Mancinotti D."/>
            <person name="Carrere S."/>
            <person name="Marande W."/>
            <person name="Arribat S."/>
            <person name="Keller J."/>
            <person name="Huneau C."/>
            <person name="Blein T."/>
            <person name="Aime D."/>
            <person name="Laguerre M."/>
            <person name="Taylor J."/>
            <person name="Schubert V."/>
            <person name="Nelson M."/>
            <person name="Geu-Flores F."/>
            <person name="Crespi M."/>
            <person name="Gallardo-Guerrero K."/>
            <person name="Delaux P.-M."/>
            <person name="Salse J."/>
            <person name="Berges H."/>
            <person name="Guyot R."/>
            <person name="Gouzy J."/>
            <person name="Peret B."/>
        </authorList>
    </citation>
    <scope>NUCLEOTIDE SEQUENCE [LARGE SCALE GENOMIC DNA]</scope>
    <source>
        <strain evidence="7">cv. Amiga</strain>
    </source>
</reference>
<keyword evidence="5" id="KW-0804">Transcription</keyword>
<keyword evidence="7" id="KW-1185">Reference proteome</keyword>
<dbReference type="InterPro" id="IPR001907">
    <property type="entry name" value="ClpP"/>
</dbReference>
<dbReference type="GO" id="GO:0009532">
    <property type="term" value="C:plastid stroma"/>
    <property type="evidence" value="ECO:0007669"/>
    <property type="project" value="UniProtKB-ARBA"/>
</dbReference>
<dbReference type="PANTHER" id="PTHR34995">
    <property type="entry name" value="DNA-DIRECTED RNA POLYMERASE SUBUNIT BETA"/>
    <property type="match status" value="1"/>
</dbReference>
<dbReference type="GO" id="GO:0006508">
    <property type="term" value="P:proteolysis"/>
    <property type="evidence" value="ECO:0007669"/>
    <property type="project" value="InterPro"/>
</dbReference>
<comment type="similarity">
    <text evidence="1">Belongs to the peptidase S14 family.</text>
</comment>
<dbReference type="InterPro" id="IPR023562">
    <property type="entry name" value="ClpP/TepA"/>
</dbReference>
<dbReference type="SUPFAM" id="SSF52096">
    <property type="entry name" value="ClpP/crotonase"/>
    <property type="match status" value="1"/>
</dbReference>
<keyword evidence="2 6" id="KW-0240">DNA-directed RNA polymerase</keyword>
<dbReference type="EMBL" id="WOCE01000004">
    <property type="protein sequence ID" value="KAE9615978.1"/>
    <property type="molecule type" value="Genomic_DNA"/>
</dbReference>
<dbReference type="InterPro" id="IPR029045">
    <property type="entry name" value="ClpP/crotonase-like_dom_sf"/>
</dbReference>
<evidence type="ECO:0000256" key="2">
    <source>
        <dbReference type="ARBA" id="ARBA00022478"/>
    </source>
</evidence>
<protein>
    <submittedName>
        <fullName evidence="6">Putative DNA-directed RNA polymerase</fullName>
    </submittedName>
</protein>
<organism evidence="6 7">
    <name type="scientific">Lupinus albus</name>
    <name type="common">White lupine</name>
    <name type="synonym">Lupinus termis</name>
    <dbReference type="NCBI Taxonomy" id="3870"/>
    <lineage>
        <taxon>Eukaryota</taxon>
        <taxon>Viridiplantae</taxon>
        <taxon>Streptophyta</taxon>
        <taxon>Embryophyta</taxon>
        <taxon>Tracheophyta</taxon>
        <taxon>Spermatophyta</taxon>
        <taxon>Magnoliopsida</taxon>
        <taxon>eudicotyledons</taxon>
        <taxon>Gunneridae</taxon>
        <taxon>Pentapetalae</taxon>
        <taxon>rosids</taxon>
        <taxon>fabids</taxon>
        <taxon>Fabales</taxon>
        <taxon>Fabaceae</taxon>
        <taxon>Papilionoideae</taxon>
        <taxon>50 kb inversion clade</taxon>
        <taxon>genistoids sensu lato</taxon>
        <taxon>core genistoids</taxon>
        <taxon>Genisteae</taxon>
        <taxon>Lupinus</taxon>
    </lineage>
</organism>
<sequence length="329" mass="38358">MKIWFALLFHKNTNLYIHSPHTQFIPSPLIYKSIHVGVPSNRKIKFNEDGVHPTRTRHGHPAFLCYIDLYVTIENDDIIYNIVTIPPKSFLLVQNDQYVESEQVIAEIRARTYTLNFKEKVRKHIYSDSEGEMHWSTNVYHACKFTYSNVHILLKTSHLWILSGRSCRYGAGWFSLRKDQDQMNIDSFASGKKKNSNVLVPNDQVRHKFFSSNPYGKKQILIPDLLGFNQIICMDHFYFLHPNISPHSSDLLAKRRRNRFIIPFTFEAQTGEFILEAQELLKLRETITRVYVQRTGKPLWLVSEDMERDVFMSAAEAQAHGIVDLVAVE</sequence>
<evidence type="ECO:0000256" key="5">
    <source>
        <dbReference type="ARBA" id="ARBA00023163"/>
    </source>
</evidence>
<dbReference type="OrthoDB" id="1707250at2759"/>
<dbReference type="InterPro" id="IPR050254">
    <property type="entry name" value="RNA_pol_beta''_euk"/>
</dbReference>
<dbReference type="AlphaFoldDB" id="A0A6A4QNK7"/>
<dbReference type="Pfam" id="PF00574">
    <property type="entry name" value="CLP_protease"/>
    <property type="match status" value="1"/>
</dbReference>
<evidence type="ECO:0000256" key="3">
    <source>
        <dbReference type="ARBA" id="ARBA00022679"/>
    </source>
</evidence>
<dbReference type="GO" id="GO:0004176">
    <property type="term" value="F:ATP-dependent peptidase activity"/>
    <property type="evidence" value="ECO:0007669"/>
    <property type="project" value="InterPro"/>
</dbReference>
<keyword evidence="4" id="KW-0548">Nucleotidyltransferase</keyword>
<dbReference type="GO" id="GO:0016779">
    <property type="term" value="F:nucleotidyltransferase activity"/>
    <property type="evidence" value="ECO:0007669"/>
    <property type="project" value="UniProtKB-KW"/>
</dbReference>
<gene>
    <name evidence="6" type="ORF">Lalb_Chr04g0260931</name>
</gene>
<evidence type="ECO:0000256" key="1">
    <source>
        <dbReference type="ARBA" id="ARBA00007039"/>
    </source>
</evidence>
<dbReference type="PANTHER" id="PTHR34995:SF1">
    <property type="entry name" value="DNA-DIRECTED RNA POLYMERASE SUBUNIT BETA"/>
    <property type="match status" value="1"/>
</dbReference>
<evidence type="ECO:0000256" key="4">
    <source>
        <dbReference type="ARBA" id="ARBA00022695"/>
    </source>
</evidence>
<name>A0A6A4QNK7_LUPAL</name>
<comment type="caution">
    <text evidence="6">The sequence shown here is derived from an EMBL/GenBank/DDBJ whole genome shotgun (WGS) entry which is preliminary data.</text>
</comment>
<proteinExistence type="inferred from homology"/>
<evidence type="ECO:0000313" key="7">
    <source>
        <dbReference type="Proteomes" id="UP000447434"/>
    </source>
</evidence>
<dbReference type="Proteomes" id="UP000447434">
    <property type="component" value="Chromosome 4"/>
</dbReference>
<accession>A0A6A4QNK7</accession>
<keyword evidence="3" id="KW-0808">Transferase</keyword>
<dbReference type="GO" id="GO:0000428">
    <property type="term" value="C:DNA-directed RNA polymerase complex"/>
    <property type="evidence" value="ECO:0007669"/>
    <property type="project" value="UniProtKB-KW"/>
</dbReference>